<sequence length="395" mass="44276">MSTAYLTKPNEFSHKFLLKGQYQPTREDIMLFPQRFEAIKASTFESMLLFNTINFKVVGENIPLAVLATEIGTKGIEELIDQEALRFTHWTPMILHFVGNIPGVYPLASGRHRSKAHNDPEESISLGLNALAQKLNKKERKTLIRKVRDLYEYAEDNIEHKSKDYVLSAFDSNKLSKLGLDKEIHDIYQLPSHLKEKLSKCAEELLEYKHITNAKLTSTDSIGSHILLNECINKIIKINHPEAFSKIIEIENFPDLRKVYSNISAPLRQAVKIRSNKNTRKFRSWLDETVENNELSEISKAYIDAVANKKGFFDSHAGKLTKTTVMALAGAGVGAITGPVGLAVGGTIGALVAPAADIGFDLVDEYVLSGLLKGWSPRMFIEELRKLNIKIEPSI</sequence>
<dbReference type="EMBL" id="FMTL01000002">
    <property type="protein sequence ID" value="SCW66886.1"/>
    <property type="molecule type" value="Genomic_DNA"/>
</dbReference>
<dbReference type="RefSeq" id="WP_090253042.1">
    <property type="nucleotide sequence ID" value="NZ_FMTL01000002.1"/>
</dbReference>
<gene>
    <name evidence="1" type="ORF">SAMN05216370_2652</name>
</gene>
<keyword evidence="2" id="KW-1185">Reference proteome</keyword>
<dbReference type="Proteomes" id="UP000242418">
    <property type="component" value="Unassembled WGS sequence"/>
</dbReference>
<dbReference type="AlphaFoldDB" id="A0AB37Z8P2"/>
<protein>
    <submittedName>
        <fullName evidence="1">Uncharacterized protein</fullName>
    </submittedName>
</protein>
<organism evidence="1 2">
    <name type="scientific">Pseudomonas peli</name>
    <dbReference type="NCBI Taxonomy" id="592361"/>
    <lineage>
        <taxon>Bacteria</taxon>
        <taxon>Pseudomonadati</taxon>
        <taxon>Pseudomonadota</taxon>
        <taxon>Gammaproteobacteria</taxon>
        <taxon>Pseudomonadales</taxon>
        <taxon>Pseudomonadaceae</taxon>
        <taxon>Pseudomonas</taxon>
    </lineage>
</organism>
<proteinExistence type="predicted"/>
<evidence type="ECO:0000313" key="1">
    <source>
        <dbReference type="EMBL" id="SCW66886.1"/>
    </source>
</evidence>
<evidence type="ECO:0000313" key="2">
    <source>
        <dbReference type="Proteomes" id="UP000242418"/>
    </source>
</evidence>
<name>A0AB37Z8P2_9PSED</name>
<reference evidence="1 2" key="1">
    <citation type="submission" date="2016-10" db="EMBL/GenBank/DDBJ databases">
        <authorList>
            <person name="Varghese N."/>
            <person name="Submissions S."/>
        </authorList>
    </citation>
    <scope>NUCLEOTIDE SEQUENCE [LARGE SCALE GENOMIC DNA]</scope>
    <source>
        <strain evidence="1 2">DSM 17833</strain>
    </source>
</reference>
<comment type="caution">
    <text evidence="1">The sequence shown here is derived from an EMBL/GenBank/DDBJ whole genome shotgun (WGS) entry which is preliminary data.</text>
</comment>
<accession>A0AB37Z8P2</accession>